<dbReference type="Proteomes" id="UP000481517">
    <property type="component" value="Unassembled WGS sequence"/>
</dbReference>
<dbReference type="InterPro" id="IPR005467">
    <property type="entry name" value="His_kinase_dom"/>
</dbReference>
<dbReference type="Gene3D" id="3.30.565.10">
    <property type="entry name" value="Histidine kinase-like ATPase, C-terminal domain"/>
    <property type="match status" value="1"/>
</dbReference>
<sequence>MYTYVTFNQGEDVTKRYILQRITSPSWQRAFLFYLVLPLLTLSGLAIGVALEQAREFQDQRLRDDLKLVGRAIRLPLSDALLSDDIPRVQAHLDAVFELGRVYGASVYDTNGELVASAGVTELDLSESVLAEQVVSTGEQRDSYREVAGRDVFSQFIPVHDRAERLIGFMQLNRRAEDFQQSFSRLERIAWVSWSIVALALVGILAVGYYRTRQQQRLELNTRLREHEKMAAIGQLARGVAHELGAPLTVISGRAKRLQGHHPDAESQRQLSAIRGQVERLTRLVQQLLDFSRTPISEEGYESIAELVRQASVAVQHEQKADAPELVLDLPDTPVWVRVDGSRLELALVNLLRNAMQAATKQVRVTMDLTSQAQCTVVVADDGQGLPRTSTMEHLVEPFTTTKPIGEGTGLGLAIVAHIIDAHEGRFTLQNATSGGCEARVTLPRQKHPAKTYQKENQ</sequence>
<keyword evidence="4 11" id="KW-0808">Transferase</keyword>
<dbReference type="PRINTS" id="PR00344">
    <property type="entry name" value="BCTRLSENSOR"/>
</dbReference>
<keyword evidence="9" id="KW-0472">Membrane</keyword>
<evidence type="ECO:0000256" key="5">
    <source>
        <dbReference type="ARBA" id="ARBA00022741"/>
    </source>
</evidence>
<dbReference type="CDD" id="cd00082">
    <property type="entry name" value="HisKA"/>
    <property type="match status" value="1"/>
</dbReference>
<dbReference type="GO" id="GO:0005524">
    <property type="term" value="F:ATP binding"/>
    <property type="evidence" value="ECO:0007669"/>
    <property type="project" value="UniProtKB-KW"/>
</dbReference>
<dbReference type="AlphaFoldDB" id="A0A6S6WUP1"/>
<evidence type="ECO:0000256" key="6">
    <source>
        <dbReference type="ARBA" id="ARBA00022777"/>
    </source>
</evidence>
<dbReference type="Pfam" id="PF00512">
    <property type="entry name" value="HisKA"/>
    <property type="match status" value="1"/>
</dbReference>
<keyword evidence="6 11" id="KW-0418">Kinase</keyword>
<comment type="catalytic activity">
    <reaction evidence="1">
        <text>ATP + protein L-histidine = ADP + protein N-phospho-L-histidine.</text>
        <dbReference type="EC" id="2.7.13.3"/>
    </reaction>
</comment>
<keyword evidence="3" id="KW-0597">Phosphoprotein</keyword>
<keyword evidence="9" id="KW-1133">Transmembrane helix</keyword>
<dbReference type="Pfam" id="PF02518">
    <property type="entry name" value="HATPase_c"/>
    <property type="match status" value="1"/>
</dbReference>
<dbReference type="InterPro" id="IPR004358">
    <property type="entry name" value="Sig_transdc_His_kin-like_C"/>
</dbReference>
<evidence type="ECO:0000256" key="2">
    <source>
        <dbReference type="ARBA" id="ARBA00012438"/>
    </source>
</evidence>
<evidence type="ECO:0000256" key="7">
    <source>
        <dbReference type="ARBA" id="ARBA00022840"/>
    </source>
</evidence>
<evidence type="ECO:0000256" key="8">
    <source>
        <dbReference type="ARBA" id="ARBA00023012"/>
    </source>
</evidence>
<dbReference type="InterPro" id="IPR003594">
    <property type="entry name" value="HATPase_dom"/>
</dbReference>
<dbReference type="EC" id="2.7.13.3" evidence="2"/>
<proteinExistence type="predicted"/>
<keyword evidence="12" id="KW-1185">Reference proteome</keyword>
<dbReference type="SMART" id="SM00388">
    <property type="entry name" value="HisKA"/>
    <property type="match status" value="1"/>
</dbReference>
<evidence type="ECO:0000256" key="9">
    <source>
        <dbReference type="SAM" id="Phobius"/>
    </source>
</evidence>
<reference evidence="11 12" key="1">
    <citation type="submission" date="2020-02" db="EMBL/GenBank/DDBJ databases">
        <authorList>
            <person name="Rodrigo-Torres L."/>
            <person name="Arahal R. D."/>
            <person name="Lucena T."/>
        </authorList>
    </citation>
    <scope>NUCLEOTIDE SEQUENCE [LARGE SCALE GENOMIC DNA]</scope>
    <source>
        <strain evidence="11 12">CECT 9734</strain>
    </source>
</reference>
<protein>
    <recommendedName>
        <fullName evidence="2">histidine kinase</fullName>
        <ecNumber evidence="2">2.7.13.3</ecNumber>
    </recommendedName>
</protein>
<evidence type="ECO:0000259" key="10">
    <source>
        <dbReference type="PROSITE" id="PS50109"/>
    </source>
</evidence>
<feature type="transmembrane region" description="Helical" evidence="9">
    <location>
        <begin position="31"/>
        <end position="51"/>
    </location>
</feature>
<feature type="domain" description="Histidine kinase" evidence="10">
    <location>
        <begin position="239"/>
        <end position="447"/>
    </location>
</feature>
<evidence type="ECO:0000256" key="4">
    <source>
        <dbReference type="ARBA" id="ARBA00022679"/>
    </source>
</evidence>
<dbReference type="SMART" id="SM00387">
    <property type="entry name" value="HATPase_c"/>
    <property type="match status" value="1"/>
</dbReference>
<dbReference type="InterPro" id="IPR036890">
    <property type="entry name" value="HATPase_C_sf"/>
</dbReference>
<dbReference type="Gene3D" id="1.10.287.130">
    <property type="match status" value="1"/>
</dbReference>
<dbReference type="EMBL" id="CADCXY010000002">
    <property type="protein sequence ID" value="CAB0150916.1"/>
    <property type="molecule type" value="Genomic_DNA"/>
</dbReference>
<dbReference type="SUPFAM" id="SSF47384">
    <property type="entry name" value="Homodimeric domain of signal transducing histidine kinase"/>
    <property type="match status" value="1"/>
</dbReference>
<dbReference type="InterPro" id="IPR036097">
    <property type="entry name" value="HisK_dim/P_sf"/>
</dbReference>
<name>A0A6S6WUP1_9GAMM</name>
<keyword evidence="8" id="KW-0902">Two-component regulatory system</keyword>
<accession>A0A6S6WUP1</accession>
<evidence type="ECO:0000313" key="12">
    <source>
        <dbReference type="Proteomes" id="UP000481517"/>
    </source>
</evidence>
<keyword evidence="7" id="KW-0067">ATP-binding</keyword>
<keyword evidence="9" id="KW-0812">Transmembrane</keyword>
<evidence type="ECO:0000256" key="3">
    <source>
        <dbReference type="ARBA" id="ARBA00022553"/>
    </source>
</evidence>
<feature type="transmembrane region" description="Helical" evidence="9">
    <location>
        <begin position="189"/>
        <end position="210"/>
    </location>
</feature>
<dbReference type="PANTHER" id="PTHR43065:SF10">
    <property type="entry name" value="PEROXIDE STRESS-ACTIVATED HISTIDINE KINASE MAK3"/>
    <property type="match status" value="1"/>
</dbReference>
<keyword evidence="5" id="KW-0547">Nucleotide-binding</keyword>
<dbReference type="PROSITE" id="PS50109">
    <property type="entry name" value="HIS_KIN"/>
    <property type="match status" value="1"/>
</dbReference>
<gene>
    <name evidence="11" type="primary">kinA</name>
    <name evidence="11" type="ORF">PSI9734_01355</name>
</gene>
<dbReference type="PANTHER" id="PTHR43065">
    <property type="entry name" value="SENSOR HISTIDINE KINASE"/>
    <property type="match status" value="1"/>
</dbReference>
<dbReference type="GO" id="GO:0000155">
    <property type="term" value="F:phosphorelay sensor kinase activity"/>
    <property type="evidence" value="ECO:0007669"/>
    <property type="project" value="InterPro"/>
</dbReference>
<dbReference type="InterPro" id="IPR003661">
    <property type="entry name" value="HisK_dim/P_dom"/>
</dbReference>
<evidence type="ECO:0000313" key="11">
    <source>
        <dbReference type="EMBL" id="CAB0150916.1"/>
    </source>
</evidence>
<dbReference type="SUPFAM" id="SSF55874">
    <property type="entry name" value="ATPase domain of HSP90 chaperone/DNA topoisomerase II/histidine kinase"/>
    <property type="match status" value="1"/>
</dbReference>
<evidence type="ECO:0000256" key="1">
    <source>
        <dbReference type="ARBA" id="ARBA00000085"/>
    </source>
</evidence>
<organism evidence="11 12">
    <name type="scientific">Pseudidiomarina piscicola</name>
    <dbReference type="NCBI Taxonomy" id="2614830"/>
    <lineage>
        <taxon>Bacteria</taxon>
        <taxon>Pseudomonadati</taxon>
        <taxon>Pseudomonadota</taxon>
        <taxon>Gammaproteobacteria</taxon>
        <taxon>Alteromonadales</taxon>
        <taxon>Idiomarinaceae</taxon>
        <taxon>Pseudidiomarina</taxon>
    </lineage>
</organism>